<keyword evidence="3" id="KW-1185">Reference proteome</keyword>
<evidence type="ECO:0000256" key="1">
    <source>
        <dbReference type="SAM" id="MobiDB-lite"/>
    </source>
</evidence>
<dbReference type="OrthoDB" id="3438983at2759"/>
<evidence type="ECO:0000313" key="2">
    <source>
        <dbReference type="EMBL" id="KAF2172227.1"/>
    </source>
</evidence>
<dbReference type="Proteomes" id="UP000799537">
    <property type="component" value="Unassembled WGS sequence"/>
</dbReference>
<dbReference type="GeneID" id="54564671"/>
<sequence length="322" mass="35579">MPLPRNQGQATPRPPPANQNSTRYPTTPASTRGPAPITPSAAPPWRQQTLAQRSRAPNFGLMRSAVNAQASRIDPSMAAAMQNLNINNPSPPSPPSDCYDPSLGPLPPDDPHEAWQGSACPTINTALSTPNVAVFIPTCKCTKRTIDDFKLGQIIALPFHIPNLNPKNKATYPRLALTCEGPVFSKRRLVTILLKHQNVLFCLPLYSFEGQDLACKPDKLKWEYIPVMNKGDTKFRNPGKLQACEVETYDPKRPMKKTSCIQLTGGVKVDPVEHISFVGRMDQASYARMLAFYDRRYEIAKQKAYEPDGPKLNMGEASAVKK</sequence>
<proteinExistence type="predicted"/>
<dbReference type="EMBL" id="ML993581">
    <property type="protein sequence ID" value="KAF2172227.1"/>
    <property type="molecule type" value="Genomic_DNA"/>
</dbReference>
<feature type="compositionally biased region" description="Polar residues" evidence="1">
    <location>
        <begin position="1"/>
        <end position="10"/>
    </location>
</feature>
<evidence type="ECO:0000313" key="3">
    <source>
        <dbReference type="Proteomes" id="UP000799537"/>
    </source>
</evidence>
<feature type="compositionally biased region" description="Polar residues" evidence="1">
    <location>
        <begin position="18"/>
        <end position="30"/>
    </location>
</feature>
<dbReference type="AlphaFoldDB" id="A0A6A6CYD0"/>
<reference evidence="2" key="1">
    <citation type="journal article" date="2020" name="Stud. Mycol.">
        <title>101 Dothideomycetes genomes: a test case for predicting lifestyles and emergence of pathogens.</title>
        <authorList>
            <person name="Haridas S."/>
            <person name="Albert R."/>
            <person name="Binder M."/>
            <person name="Bloem J."/>
            <person name="Labutti K."/>
            <person name="Salamov A."/>
            <person name="Andreopoulos B."/>
            <person name="Baker S."/>
            <person name="Barry K."/>
            <person name="Bills G."/>
            <person name="Bluhm B."/>
            <person name="Cannon C."/>
            <person name="Castanera R."/>
            <person name="Culley D."/>
            <person name="Daum C."/>
            <person name="Ezra D."/>
            <person name="Gonzalez J."/>
            <person name="Henrissat B."/>
            <person name="Kuo A."/>
            <person name="Liang C."/>
            <person name="Lipzen A."/>
            <person name="Lutzoni F."/>
            <person name="Magnuson J."/>
            <person name="Mondo S."/>
            <person name="Nolan M."/>
            <person name="Ohm R."/>
            <person name="Pangilinan J."/>
            <person name="Park H.-J."/>
            <person name="Ramirez L."/>
            <person name="Alfaro M."/>
            <person name="Sun H."/>
            <person name="Tritt A."/>
            <person name="Yoshinaga Y."/>
            <person name="Zwiers L.-H."/>
            <person name="Turgeon B."/>
            <person name="Goodwin S."/>
            <person name="Spatafora J."/>
            <person name="Crous P."/>
            <person name="Grigoriev I."/>
        </authorList>
    </citation>
    <scope>NUCLEOTIDE SEQUENCE</scope>
    <source>
        <strain evidence="2">ATCC 36951</strain>
    </source>
</reference>
<feature type="region of interest" description="Disordered" evidence="1">
    <location>
        <begin position="1"/>
        <end position="46"/>
    </location>
</feature>
<dbReference type="RefSeq" id="XP_033673116.1">
    <property type="nucleotide sequence ID" value="XM_033811399.1"/>
</dbReference>
<gene>
    <name evidence="2" type="ORF">M409DRAFT_49951</name>
</gene>
<feature type="region of interest" description="Disordered" evidence="1">
    <location>
        <begin position="83"/>
        <end position="106"/>
    </location>
</feature>
<accession>A0A6A6CYD0</accession>
<protein>
    <submittedName>
        <fullName evidence="2">Uncharacterized protein</fullName>
    </submittedName>
</protein>
<name>A0A6A6CYD0_ZASCE</name>
<organism evidence="2 3">
    <name type="scientific">Zasmidium cellare ATCC 36951</name>
    <dbReference type="NCBI Taxonomy" id="1080233"/>
    <lineage>
        <taxon>Eukaryota</taxon>
        <taxon>Fungi</taxon>
        <taxon>Dikarya</taxon>
        <taxon>Ascomycota</taxon>
        <taxon>Pezizomycotina</taxon>
        <taxon>Dothideomycetes</taxon>
        <taxon>Dothideomycetidae</taxon>
        <taxon>Mycosphaerellales</taxon>
        <taxon>Mycosphaerellaceae</taxon>
        <taxon>Zasmidium</taxon>
    </lineage>
</organism>